<dbReference type="InterPro" id="IPR013216">
    <property type="entry name" value="Methyltransf_11"/>
</dbReference>
<comment type="caution">
    <text evidence="2">The sequence shown here is derived from an EMBL/GenBank/DDBJ whole genome shotgun (WGS) entry which is preliminary data.</text>
</comment>
<sequence length="244" mass="26758">MDESAQPDLIEMRPDVIALQVKSFELLKLGPGDRFLDDVDRGNEQALGQLIRAQIRTIGVDTDPAVVTSALAFDPNAPLNVAPADRLPLKDGTLDGYRTSPHFPLISDLRATLVEARRVLRPGGRIVLVGPDYGFFLMDSDDHDLTDVIGLGLESRLTFPRAARSYRNVLLDVGFSGAQVDVHTEVITDYQRLSGQLKTAAEAAVTKSLITRGEANSWLTEQVERGHRDRFFAVLPTLLVAASR</sequence>
<accession>A0A7W9JGE9</accession>
<dbReference type="InterPro" id="IPR029063">
    <property type="entry name" value="SAM-dependent_MTases_sf"/>
</dbReference>
<proteinExistence type="predicted"/>
<evidence type="ECO:0000313" key="3">
    <source>
        <dbReference type="Proteomes" id="UP000549971"/>
    </source>
</evidence>
<dbReference type="Gene3D" id="3.40.50.150">
    <property type="entry name" value="Vaccinia Virus protein VP39"/>
    <property type="match status" value="1"/>
</dbReference>
<organism evidence="2 3">
    <name type="scientific">Kribbella italica</name>
    <dbReference type="NCBI Taxonomy" id="1540520"/>
    <lineage>
        <taxon>Bacteria</taxon>
        <taxon>Bacillati</taxon>
        <taxon>Actinomycetota</taxon>
        <taxon>Actinomycetes</taxon>
        <taxon>Propionibacteriales</taxon>
        <taxon>Kribbellaceae</taxon>
        <taxon>Kribbella</taxon>
    </lineage>
</organism>
<dbReference type="SUPFAM" id="SSF53335">
    <property type="entry name" value="S-adenosyl-L-methionine-dependent methyltransferases"/>
    <property type="match status" value="1"/>
</dbReference>
<dbReference type="EMBL" id="JACHMY010000001">
    <property type="protein sequence ID" value="MBB5841628.1"/>
    <property type="molecule type" value="Genomic_DNA"/>
</dbReference>
<dbReference type="RefSeq" id="WP_184805230.1">
    <property type="nucleotide sequence ID" value="NZ_JACHMY010000001.1"/>
</dbReference>
<dbReference type="Pfam" id="PF08241">
    <property type="entry name" value="Methyltransf_11"/>
    <property type="match status" value="1"/>
</dbReference>
<name>A0A7W9JGE9_9ACTN</name>
<keyword evidence="2" id="KW-0489">Methyltransferase</keyword>
<dbReference type="Proteomes" id="UP000549971">
    <property type="component" value="Unassembled WGS sequence"/>
</dbReference>
<keyword evidence="3" id="KW-1185">Reference proteome</keyword>
<feature type="domain" description="Methyltransferase type 11" evidence="1">
    <location>
        <begin position="42"/>
        <end position="128"/>
    </location>
</feature>
<protein>
    <submittedName>
        <fullName evidence="2">SAM-dependent methyltransferase</fullName>
    </submittedName>
</protein>
<dbReference type="AlphaFoldDB" id="A0A7W9JGE9"/>
<dbReference type="GO" id="GO:0008757">
    <property type="term" value="F:S-adenosylmethionine-dependent methyltransferase activity"/>
    <property type="evidence" value="ECO:0007669"/>
    <property type="project" value="InterPro"/>
</dbReference>
<gene>
    <name evidence="2" type="ORF">HDA39_008362</name>
</gene>
<evidence type="ECO:0000259" key="1">
    <source>
        <dbReference type="Pfam" id="PF08241"/>
    </source>
</evidence>
<reference evidence="2 3" key="1">
    <citation type="submission" date="2020-08" db="EMBL/GenBank/DDBJ databases">
        <title>Sequencing the genomes of 1000 actinobacteria strains.</title>
        <authorList>
            <person name="Klenk H.-P."/>
        </authorList>
    </citation>
    <scope>NUCLEOTIDE SEQUENCE [LARGE SCALE GENOMIC DNA]</scope>
    <source>
        <strain evidence="2 3">DSM 28967</strain>
    </source>
</reference>
<keyword evidence="2" id="KW-0808">Transferase</keyword>
<dbReference type="GO" id="GO:0032259">
    <property type="term" value="P:methylation"/>
    <property type="evidence" value="ECO:0007669"/>
    <property type="project" value="UniProtKB-KW"/>
</dbReference>
<evidence type="ECO:0000313" key="2">
    <source>
        <dbReference type="EMBL" id="MBB5841628.1"/>
    </source>
</evidence>